<dbReference type="Pfam" id="PF22602">
    <property type="entry name" value="NXF_NTF2"/>
    <property type="match status" value="1"/>
</dbReference>
<keyword evidence="7" id="KW-0539">Nucleus</keyword>
<evidence type="ECO:0000313" key="11">
    <source>
        <dbReference type="EMBL" id="KAK9770618.1"/>
    </source>
</evidence>
<evidence type="ECO:0000313" key="12">
    <source>
        <dbReference type="Proteomes" id="UP001465668"/>
    </source>
</evidence>
<dbReference type="PROSITE" id="PS50177">
    <property type="entry name" value="NTF2_DOMAIN"/>
    <property type="match status" value="1"/>
</dbReference>
<dbReference type="InterPro" id="IPR030217">
    <property type="entry name" value="NXF_fam"/>
</dbReference>
<dbReference type="InterPro" id="IPR018222">
    <property type="entry name" value="Nuclear_transport_factor_2_euk"/>
</dbReference>
<dbReference type="SMART" id="SM00804">
    <property type="entry name" value="TAP_C"/>
    <property type="match status" value="1"/>
</dbReference>
<accession>A0ABR2X9Z9</accession>
<dbReference type="SUPFAM" id="SSF46934">
    <property type="entry name" value="UBA-like"/>
    <property type="match status" value="1"/>
</dbReference>
<evidence type="ECO:0000256" key="8">
    <source>
        <dbReference type="SAM" id="MobiDB-lite"/>
    </source>
</evidence>
<reference evidence="11 12" key="1">
    <citation type="submission" date="2024-02" db="EMBL/GenBank/DDBJ databases">
        <title>First draft genome assembly of two strains of Seiridium cardinale.</title>
        <authorList>
            <person name="Emiliani G."/>
            <person name="Scali E."/>
        </authorList>
    </citation>
    <scope>NUCLEOTIDE SEQUENCE [LARGE SCALE GENOMIC DNA]</scope>
    <source>
        <strain evidence="11 12">BM-138-000479</strain>
    </source>
</reference>
<sequence length="843" mass="93093">MESPKLGPRPPESRVASDWNRTAFVVIRDFFENLTAFTHSTCPLLPRPLPQHSSSHTSILLPSTSQCLAPCHPVPGRVFGSKSFSRPQQKISSIDSRPFFTTAQSPINRPPHGRTFDFSKVAFPRGPPWDKSFQKLSFRRLCSDTARLAEPSHEQQLFYHPTPSSQHTCIAMAPSGPRGQRNARGSTTLNKTTGRPSGIKKRGAGGPTKVDRDGDLEMDVPSAAATSSGRGNRQPSNKGAAPPTGPRRSTRSVPAGGRGPKPTTRAADMVKKIIEGGSGNMSTRIAAGIDTSTRHTRSSRPINAANTMTLKIGGLKDSKAASNEGGGLRELIIFLERKASVVGKLGRPVRVKKSSMRGDYVLITASKEDAEEMKKLNNFDFAGARISVEEATDAASVSLSETSRNIKDQLTAVLGERYNQEAKLLNLSYLSQDAILQQMDMFNQATPEKLFRAFMVILEENFKTAQAKREGVVSISLKGNNIDDASQIMSLADTFPDLINLDLSENQFKDSKALRKWSHRLRKLETILLNDNPIASDPSCVTEFMKWWPRLQNLSNIQVRTKEEVDAAEQAPKVFPIPQFGSDYRDVNRIGEAFITDFFGMYDTDRQSLAAKYYDEQSVFSFSVTTAQAHIPNSTPTTWTNYIKLSRNHVKITTQNARYQRLFVGTGLVQNAWSKLPPSRHPSLSAEFEKYIIDCHPMSGLADPTGQNHGGVEGMIITMHGEFEDQDPDTQKTARRSFSRSFVIGPGYPGRNEIRVVSDLLQLRAYAPLPTQTGVSEVTPASVPNPIPQQEQMAVELCKQTGMTLQYSKMCLEVAGWNFDQALLTFNEKKATLPPEAFVQAPM</sequence>
<dbReference type="Gene3D" id="3.10.450.50">
    <property type="match status" value="1"/>
</dbReference>
<dbReference type="InterPro" id="IPR032710">
    <property type="entry name" value="NTF2-like_dom_sf"/>
</dbReference>
<feature type="compositionally biased region" description="Polar residues" evidence="8">
    <location>
        <begin position="183"/>
        <end position="195"/>
    </location>
</feature>
<dbReference type="EMBL" id="JARVKM010000089">
    <property type="protein sequence ID" value="KAK9770618.1"/>
    <property type="molecule type" value="Genomic_DNA"/>
</dbReference>
<dbReference type="Gene3D" id="3.80.10.10">
    <property type="entry name" value="Ribonuclease Inhibitor"/>
    <property type="match status" value="1"/>
</dbReference>
<keyword evidence="3" id="KW-0813">Transport</keyword>
<comment type="caution">
    <text evidence="11">The sequence shown here is derived from an EMBL/GenBank/DDBJ whole genome shotgun (WGS) entry which is preliminary data.</text>
</comment>
<evidence type="ECO:0000256" key="1">
    <source>
        <dbReference type="ARBA" id="ARBA00004123"/>
    </source>
</evidence>
<protein>
    <submittedName>
        <fullName evidence="11">Uncharacterized protein</fullName>
    </submittedName>
</protein>
<dbReference type="Gene3D" id="1.10.8.10">
    <property type="entry name" value="DNA helicase RuvA subunit, C-terminal domain"/>
    <property type="match status" value="1"/>
</dbReference>
<evidence type="ECO:0000256" key="7">
    <source>
        <dbReference type="ARBA" id="ARBA00023242"/>
    </source>
</evidence>
<evidence type="ECO:0000256" key="6">
    <source>
        <dbReference type="ARBA" id="ARBA00022816"/>
    </source>
</evidence>
<dbReference type="Proteomes" id="UP001465668">
    <property type="component" value="Unassembled WGS sequence"/>
</dbReference>
<keyword evidence="12" id="KW-1185">Reference proteome</keyword>
<comment type="similarity">
    <text evidence="2">Belongs to the NXF family.</text>
</comment>
<gene>
    <name evidence="11" type="ORF">SCAR479_12694</name>
</gene>
<proteinExistence type="inferred from homology"/>
<evidence type="ECO:0000256" key="4">
    <source>
        <dbReference type="ARBA" id="ARBA00022614"/>
    </source>
</evidence>
<dbReference type="InterPro" id="IPR032675">
    <property type="entry name" value="LRR_dom_sf"/>
</dbReference>
<dbReference type="PROSITE" id="PS51281">
    <property type="entry name" value="TAP_C"/>
    <property type="match status" value="1"/>
</dbReference>
<feature type="compositionally biased region" description="Polar residues" evidence="8">
    <location>
        <begin position="224"/>
        <end position="237"/>
    </location>
</feature>
<dbReference type="InterPro" id="IPR002075">
    <property type="entry name" value="NTF2_dom"/>
</dbReference>
<keyword evidence="4" id="KW-0433">Leucine-rich repeat</keyword>
<evidence type="ECO:0000256" key="5">
    <source>
        <dbReference type="ARBA" id="ARBA00022737"/>
    </source>
</evidence>
<comment type="subcellular location">
    <subcellularLocation>
        <location evidence="1">Nucleus</location>
    </subcellularLocation>
</comment>
<feature type="domain" description="TAP-C" evidence="10">
    <location>
        <begin position="788"/>
        <end position="841"/>
    </location>
</feature>
<evidence type="ECO:0000256" key="3">
    <source>
        <dbReference type="ARBA" id="ARBA00022448"/>
    </source>
</evidence>
<dbReference type="SUPFAM" id="SSF54427">
    <property type="entry name" value="NTF2-like"/>
    <property type="match status" value="1"/>
</dbReference>
<dbReference type="PANTHER" id="PTHR10662">
    <property type="entry name" value="NUCLEAR RNA EXPORT FACTOR"/>
    <property type="match status" value="1"/>
</dbReference>
<keyword evidence="5" id="KW-0677">Repeat</keyword>
<dbReference type="InterPro" id="IPR005637">
    <property type="entry name" value="TAP_C_dom"/>
</dbReference>
<dbReference type="CDD" id="cd14342">
    <property type="entry name" value="UBA_TAP-C"/>
    <property type="match status" value="1"/>
</dbReference>
<organism evidence="11 12">
    <name type="scientific">Seiridium cardinale</name>
    <dbReference type="NCBI Taxonomy" id="138064"/>
    <lineage>
        <taxon>Eukaryota</taxon>
        <taxon>Fungi</taxon>
        <taxon>Dikarya</taxon>
        <taxon>Ascomycota</taxon>
        <taxon>Pezizomycotina</taxon>
        <taxon>Sordariomycetes</taxon>
        <taxon>Xylariomycetidae</taxon>
        <taxon>Amphisphaeriales</taxon>
        <taxon>Sporocadaceae</taxon>
        <taxon>Seiridium</taxon>
    </lineage>
</organism>
<dbReference type="Pfam" id="PF03943">
    <property type="entry name" value="TAP_C"/>
    <property type="match status" value="1"/>
</dbReference>
<dbReference type="PANTHER" id="PTHR10662:SF22">
    <property type="entry name" value="NUCLEAR RNA EXPORT FACTOR 1"/>
    <property type="match status" value="1"/>
</dbReference>
<keyword evidence="6" id="KW-0509">mRNA transport</keyword>
<dbReference type="SUPFAM" id="SSF52058">
    <property type="entry name" value="L domain-like"/>
    <property type="match status" value="1"/>
</dbReference>
<feature type="domain" description="NTF2" evidence="9">
    <location>
        <begin position="590"/>
        <end position="763"/>
    </location>
</feature>
<evidence type="ECO:0000256" key="2">
    <source>
        <dbReference type="ARBA" id="ARBA00009285"/>
    </source>
</evidence>
<dbReference type="InterPro" id="IPR009060">
    <property type="entry name" value="UBA-like_sf"/>
</dbReference>
<evidence type="ECO:0000259" key="10">
    <source>
        <dbReference type="PROSITE" id="PS51281"/>
    </source>
</evidence>
<feature type="region of interest" description="Disordered" evidence="8">
    <location>
        <begin position="158"/>
        <end position="267"/>
    </location>
</feature>
<name>A0ABR2X9Z9_9PEZI</name>
<evidence type="ECO:0000259" key="9">
    <source>
        <dbReference type="PROSITE" id="PS50177"/>
    </source>
</evidence>